<accession>A0AAE8XCV8</accession>
<evidence type="ECO:0000313" key="2">
    <source>
        <dbReference type="EMBL" id="UAV84596.1"/>
    </source>
</evidence>
<keyword evidence="1" id="KW-1133">Transmembrane helix</keyword>
<sequence length="70" mass="7771">MSQSKKQSMKETLSNTGIGMVGSWLITMVTFHLVSDLTIASTIATIGCTFWSIARGYCVRRYFNSKGETK</sequence>
<name>A0AAE8XCV8_9CAUD</name>
<gene>
    <name evidence="2" type="ORF">PHB09_101</name>
</gene>
<dbReference type="Pfam" id="PF23858">
    <property type="entry name" value="DUF7220"/>
    <property type="match status" value="1"/>
</dbReference>
<dbReference type="Proteomes" id="UP000827914">
    <property type="component" value="Segment"/>
</dbReference>
<feature type="transmembrane region" description="Helical" evidence="1">
    <location>
        <begin position="39"/>
        <end position="58"/>
    </location>
</feature>
<dbReference type="InterPro" id="IPR055644">
    <property type="entry name" value="DUF7220"/>
</dbReference>
<evidence type="ECO:0000256" key="1">
    <source>
        <dbReference type="SAM" id="Phobius"/>
    </source>
</evidence>
<proteinExistence type="predicted"/>
<feature type="transmembrane region" description="Helical" evidence="1">
    <location>
        <begin position="12"/>
        <end position="33"/>
    </location>
</feature>
<dbReference type="EMBL" id="OK040171">
    <property type="protein sequence ID" value="UAV84596.1"/>
    <property type="molecule type" value="Genomic_DNA"/>
</dbReference>
<protein>
    <submittedName>
        <fullName evidence="2">Uncharacterized protein</fullName>
    </submittedName>
</protein>
<keyword evidence="1" id="KW-0472">Membrane</keyword>
<keyword evidence="1" id="KW-0812">Transmembrane</keyword>
<organism evidence="2 3">
    <name type="scientific">Pseudomonas phage PHB09</name>
    <dbReference type="NCBI Taxonomy" id="2867265"/>
    <lineage>
        <taxon>Viruses</taxon>
        <taxon>Duplodnaviria</taxon>
        <taxon>Heunggongvirae</taxon>
        <taxon>Uroviricota</taxon>
        <taxon>Caudoviricetes</taxon>
        <taxon>Vandenendeviridae</taxon>
        <taxon>Gorskivirinae</taxon>
        <taxon>Dilongvirus</taxon>
        <taxon>Dilongvirus PHB09</taxon>
    </lineage>
</organism>
<reference evidence="2" key="1">
    <citation type="submission" date="2021-09" db="EMBL/GenBank/DDBJ databases">
        <authorList>
            <person name="Liu Y."/>
        </authorList>
    </citation>
    <scope>NUCLEOTIDE SEQUENCE</scope>
</reference>
<evidence type="ECO:0000313" key="3">
    <source>
        <dbReference type="Proteomes" id="UP000827914"/>
    </source>
</evidence>
<keyword evidence="3" id="KW-1185">Reference proteome</keyword>